<reference evidence="9" key="1">
    <citation type="submission" date="2021-12" db="EMBL/GenBank/DDBJ databases">
        <title>Prjna785345.</title>
        <authorList>
            <person name="Rujirawat T."/>
            <person name="Krajaejun T."/>
        </authorList>
    </citation>
    <scope>NUCLEOTIDE SEQUENCE</scope>
    <source>
        <strain evidence="9">Pi057C3</strain>
    </source>
</reference>
<keyword evidence="7" id="KW-1133">Transmembrane helix</keyword>
<evidence type="ECO:0000313" key="10">
    <source>
        <dbReference type="Proteomes" id="UP001209570"/>
    </source>
</evidence>
<keyword evidence="2 4" id="KW-0863">Zinc-finger</keyword>
<evidence type="ECO:0000256" key="7">
    <source>
        <dbReference type="SAM" id="Phobius"/>
    </source>
</evidence>
<dbReference type="PROSITE" id="PS50199">
    <property type="entry name" value="ZF_RANBP2_2"/>
    <property type="match status" value="1"/>
</dbReference>
<keyword evidence="7" id="KW-0472">Membrane</keyword>
<dbReference type="GO" id="GO:0008270">
    <property type="term" value="F:zinc ion binding"/>
    <property type="evidence" value="ECO:0007669"/>
    <property type="project" value="UniProtKB-KW"/>
</dbReference>
<dbReference type="Pfam" id="PF00641">
    <property type="entry name" value="Zn_ribbon_RanBP"/>
    <property type="match status" value="1"/>
</dbReference>
<dbReference type="PANTHER" id="PTHR23302">
    <property type="entry name" value="TRANSMEMBRANE CHANNEL-RELATED"/>
    <property type="match status" value="1"/>
</dbReference>
<sequence>MELEIQTLVQSVDEQLSAIDPFARTNREANGASPDDVRAVQEVPSFLSHHPVYQESLIAKRLQLYERQLAIREQQLAKLQQMNEQANSTIRRLHEDLATQRKAFEDAQTDWEEEKTALLRFRVGAAQDQSQKATLMRNLLGNRPLPMTGRTRDDDAEQRRHQQWRLQMLSGAADAQAQLDDAAPLQLAALSRGGRTWRRLKLLFQRRLAPFATDIRQIEARFGYSVASYFRFFRWIILAFVAVAIPALGLLVMHIIVIVRSRDAQPSSDTTWRQFVGVAPRFLLLSGHYEAEALAYTSVLVAMEILLLVLTFHKWILEDRASKTVEAMDNGEKKPKFAKLILNAWDSSLSTKEASPSVALLALVLHVINFKFDKAILMRLQKKPTSPWSAKDAGEFFIKFFFCTVAIFITFVHFFLGNRPCYAMLLSNSTIAWGVAGAVVVMLLLLRNSLKVQQALEMMRQHEITLTLATLQRKVKQLETRLRLPATMADDSEQWSCPTCTLMNGLTVEVCEACGTTSPLVLESYQIEEQASAAAAMMAEAAASPSGGQRGPTRGAAAGRSNSQESAMSDAMMDDEASDSDLWTQAEIEWAHVEAHQESNAMRKRK</sequence>
<feature type="domain" description="RanBP2-type" evidence="8">
    <location>
        <begin position="491"/>
        <end position="520"/>
    </location>
</feature>
<organism evidence="9 10">
    <name type="scientific">Pythium insidiosum</name>
    <name type="common">Pythiosis disease agent</name>
    <dbReference type="NCBI Taxonomy" id="114742"/>
    <lineage>
        <taxon>Eukaryota</taxon>
        <taxon>Sar</taxon>
        <taxon>Stramenopiles</taxon>
        <taxon>Oomycota</taxon>
        <taxon>Peronosporomycetes</taxon>
        <taxon>Pythiales</taxon>
        <taxon>Pythiaceae</taxon>
        <taxon>Pythium</taxon>
    </lineage>
</organism>
<dbReference type="SMART" id="SM00547">
    <property type="entry name" value="ZnF_RBZ"/>
    <property type="match status" value="1"/>
</dbReference>
<dbReference type="Gene3D" id="2.30.30.380">
    <property type="entry name" value="Zn-finger domain of Sec23/24"/>
    <property type="match status" value="1"/>
</dbReference>
<keyword evidence="1" id="KW-0479">Metal-binding</keyword>
<evidence type="ECO:0000256" key="6">
    <source>
        <dbReference type="SAM" id="MobiDB-lite"/>
    </source>
</evidence>
<dbReference type="PANTHER" id="PTHR23302:SF24">
    <property type="entry name" value="TMC DOMAIN-CONTAINING PROTEIN"/>
    <property type="match status" value="1"/>
</dbReference>
<keyword evidence="10" id="KW-1185">Reference proteome</keyword>
<dbReference type="EMBL" id="JAKCXM010000041">
    <property type="protein sequence ID" value="KAJ0405692.1"/>
    <property type="molecule type" value="Genomic_DNA"/>
</dbReference>
<keyword evidence="3" id="KW-0862">Zinc</keyword>
<dbReference type="PROSITE" id="PS01358">
    <property type="entry name" value="ZF_RANBP2_1"/>
    <property type="match status" value="1"/>
</dbReference>
<feature type="transmembrane region" description="Helical" evidence="7">
    <location>
        <begin position="232"/>
        <end position="259"/>
    </location>
</feature>
<dbReference type="InterPro" id="IPR038900">
    <property type="entry name" value="TMC"/>
</dbReference>
<evidence type="ECO:0000256" key="4">
    <source>
        <dbReference type="PROSITE-ProRule" id="PRU00322"/>
    </source>
</evidence>
<keyword evidence="5" id="KW-0175">Coiled coil</keyword>
<gene>
    <name evidence="9" type="ORF">P43SY_007333</name>
</gene>
<dbReference type="GO" id="GO:0005886">
    <property type="term" value="C:plasma membrane"/>
    <property type="evidence" value="ECO:0007669"/>
    <property type="project" value="InterPro"/>
</dbReference>
<evidence type="ECO:0000313" key="9">
    <source>
        <dbReference type="EMBL" id="KAJ0405692.1"/>
    </source>
</evidence>
<feature type="coiled-coil region" evidence="5">
    <location>
        <begin position="62"/>
        <end position="103"/>
    </location>
</feature>
<evidence type="ECO:0000259" key="8">
    <source>
        <dbReference type="PROSITE" id="PS50199"/>
    </source>
</evidence>
<dbReference type="InterPro" id="IPR036443">
    <property type="entry name" value="Znf_RanBP2_sf"/>
</dbReference>
<dbReference type="InterPro" id="IPR001876">
    <property type="entry name" value="Znf_RanBP2"/>
</dbReference>
<accession>A0AAD5M5Y6</accession>
<dbReference type="GO" id="GO:0008381">
    <property type="term" value="F:mechanosensitive monoatomic ion channel activity"/>
    <property type="evidence" value="ECO:0007669"/>
    <property type="project" value="TreeGrafter"/>
</dbReference>
<name>A0AAD5M5Y6_PYTIN</name>
<dbReference type="AlphaFoldDB" id="A0AAD5M5Y6"/>
<feature type="transmembrane region" description="Helical" evidence="7">
    <location>
        <begin position="293"/>
        <end position="316"/>
    </location>
</feature>
<proteinExistence type="predicted"/>
<evidence type="ECO:0000256" key="1">
    <source>
        <dbReference type="ARBA" id="ARBA00022723"/>
    </source>
</evidence>
<comment type="caution">
    <text evidence="9">The sequence shown here is derived from an EMBL/GenBank/DDBJ whole genome shotgun (WGS) entry which is preliminary data.</text>
</comment>
<evidence type="ECO:0000256" key="2">
    <source>
        <dbReference type="ARBA" id="ARBA00022771"/>
    </source>
</evidence>
<feature type="transmembrane region" description="Helical" evidence="7">
    <location>
        <begin position="393"/>
        <end position="416"/>
    </location>
</feature>
<protein>
    <recommendedName>
        <fullName evidence="8">RanBP2-type domain-containing protein</fullName>
    </recommendedName>
</protein>
<keyword evidence="7" id="KW-0812">Transmembrane</keyword>
<evidence type="ECO:0000256" key="5">
    <source>
        <dbReference type="SAM" id="Coils"/>
    </source>
</evidence>
<dbReference type="SUPFAM" id="SSF90209">
    <property type="entry name" value="Ran binding protein zinc finger-like"/>
    <property type="match status" value="1"/>
</dbReference>
<dbReference type="Proteomes" id="UP001209570">
    <property type="component" value="Unassembled WGS sequence"/>
</dbReference>
<evidence type="ECO:0000256" key="3">
    <source>
        <dbReference type="ARBA" id="ARBA00022833"/>
    </source>
</evidence>
<feature type="region of interest" description="Disordered" evidence="6">
    <location>
        <begin position="542"/>
        <end position="585"/>
    </location>
</feature>
<feature type="transmembrane region" description="Helical" evidence="7">
    <location>
        <begin position="422"/>
        <end position="446"/>
    </location>
</feature>